<evidence type="ECO:0000313" key="6">
    <source>
        <dbReference type="EMBL" id="TCL35434.1"/>
    </source>
</evidence>
<organism evidence="6 7">
    <name type="scientific">Anaerospora hongkongensis</name>
    <dbReference type="NCBI Taxonomy" id="244830"/>
    <lineage>
        <taxon>Bacteria</taxon>
        <taxon>Bacillati</taxon>
        <taxon>Bacillota</taxon>
        <taxon>Negativicutes</taxon>
        <taxon>Selenomonadales</taxon>
        <taxon>Sporomusaceae</taxon>
        <taxon>Anaerospora</taxon>
    </lineage>
</organism>
<comment type="caution">
    <text evidence="6">The sequence shown here is derived from an EMBL/GenBank/DDBJ whole genome shotgun (WGS) entry which is preliminary data.</text>
</comment>
<feature type="domain" description="FAD-binding PCMH-type" evidence="5">
    <location>
        <begin position="44"/>
        <end position="223"/>
    </location>
</feature>
<dbReference type="GO" id="GO:0071949">
    <property type="term" value="F:FAD binding"/>
    <property type="evidence" value="ECO:0007669"/>
    <property type="project" value="InterPro"/>
</dbReference>
<evidence type="ECO:0000256" key="3">
    <source>
        <dbReference type="ARBA" id="ARBA00022827"/>
    </source>
</evidence>
<evidence type="ECO:0000256" key="2">
    <source>
        <dbReference type="ARBA" id="ARBA00022630"/>
    </source>
</evidence>
<dbReference type="InterPro" id="IPR004113">
    <property type="entry name" value="FAD-bd_oxidored_4_C"/>
</dbReference>
<dbReference type="InterPro" id="IPR006094">
    <property type="entry name" value="Oxid_FAD_bind_N"/>
</dbReference>
<dbReference type="EMBL" id="SLUI01000012">
    <property type="protein sequence ID" value="TCL35434.1"/>
    <property type="molecule type" value="Genomic_DNA"/>
</dbReference>
<dbReference type="InterPro" id="IPR016166">
    <property type="entry name" value="FAD-bd_PCMH"/>
</dbReference>
<dbReference type="InterPro" id="IPR051914">
    <property type="entry name" value="FAD-linked_OxidoTrans_Type4"/>
</dbReference>
<dbReference type="GO" id="GO:0016491">
    <property type="term" value="F:oxidoreductase activity"/>
    <property type="evidence" value="ECO:0007669"/>
    <property type="project" value="UniProtKB-KW"/>
</dbReference>
<keyword evidence="4" id="KW-0560">Oxidoreductase</keyword>
<dbReference type="SUPFAM" id="SSF56176">
    <property type="entry name" value="FAD-binding/transporter-associated domain-like"/>
    <property type="match status" value="1"/>
</dbReference>
<name>A0A4R1Q405_9FIRM</name>
<dbReference type="PANTHER" id="PTHR42934">
    <property type="entry name" value="GLYCOLATE OXIDASE SUBUNIT GLCD"/>
    <property type="match status" value="1"/>
</dbReference>
<sequence length="467" mass="50397">MTQYGQVTPAIVAELSAIAGEKYVIIDKDKMEDYSHDAVTGEKYVGFPDVLVLPGSAAEIAAIVKLANRERLPIIPRGAGTGYACAAVAFGGGIMVSTERLDRILEIDEANLLMVLEPGVRTSEVQKAAHDKGYLYAGEPSSGDSSFIGGNVATNAGGIKAVKYGTTRQQVLGIELVTAEGDIVTLGGKVRKDATGYSLAQLVIGSEGTLGIITKIYIKIIPRPQKVMDLLAVFPNVEASIAIVAKILQAGILPVSVEFMDNKGIRCCESYLNEKLPHSDTGNYIIVSIEGDSEEALEDQCVEIDELCSANGASFVLVADPVKIWKARKSFGEANRARSLIFSAEDIVVPVAAIAGMVKKLTELGERYQLTIHCVAHAADGNVHADILKEDVPMEEWEQKLPLLQAEIYEFVYSIGGKLSGEHGIGYKRLELMEKFTNPVELKMMRAVKKALDPNNIMNPGKIFRVN</sequence>
<dbReference type="PANTHER" id="PTHR42934:SF2">
    <property type="entry name" value="GLYCOLATE OXIDASE SUBUNIT GLCD"/>
    <property type="match status" value="1"/>
</dbReference>
<dbReference type="Pfam" id="PF02913">
    <property type="entry name" value="FAD-oxidase_C"/>
    <property type="match status" value="1"/>
</dbReference>
<keyword evidence="3" id="KW-0274">FAD</keyword>
<accession>A0A4R1Q405</accession>
<evidence type="ECO:0000256" key="1">
    <source>
        <dbReference type="ARBA" id="ARBA00001974"/>
    </source>
</evidence>
<dbReference type="InterPro" id="IPR016171">
    <property type="entry name" value="Vanillyl_alc_oxidase_C-sub2"/>
</dbReference>
<keyword evidence="2" id="KW-0285">Flavoprotein</keyword>
<dbReference type="RefSeq" id="WP_132082534.1">
    <property type="nucleotide sequence ID" value="NZ_SLUI01000012.1"/>
</dbReference>
<dbReference type="Pfam" id="PF01565">
    <property type="entry name" value="FAD_binding_4"/>
    <property type="match status" value="1"/>
</dbReference>
<dbReference type="Proteomes" id="UP000295063">
    <property type="component" value="Unassembled WGS sequence"/>
</dbReference>
<dbReference type="Gene3D" id="3.30.465.10">
    <property type="match status" value="1"/>
</dbReference>
<dbReference type="InterPro" id="IPR016164">
    <property type="entry name" value="FAD-linked_Oxase-like_C"/>
</dbReference>
<evidence type="ECO:0000259" key="5">
    <source>
        <dbReference type="PROSITE" id="PS51387"/>
    </source>
</evidence>
<dbReference type="AlphaFoldDB" id="A0A4R1Q405"/>
<gene>
    <name evidence="6" type="ORF">EV210_11293</name>
</gene>
<comment type="cofactor">
    <cofactor evidence="1">
        <name>FAD</name>
        <dbReference type="ChEBI" id="CHEBI:57692"/>
    </cofactor>
</comment>
<evidence type="ECO:0000256" key="4">
    <source>
        <dbReference type="ARBA" id="ARBA00023002"/>
    </source>
</evidence>
<dbReference type="InterPro" id="IPR016169">
    <property type="entry name" value="FAD-bd_PCMH_sub2"/>
</dbReference>
<dbReference type="FunFam" id="1.10.45.10:FF:000001">
    <property type="entry name" value="D-lactate dehydrogenase mitochondrial"/>
    <property type="match status" value="1"/>
</dbReference>
<keyword evidence="7" id="KW-1185">Reference proteome</keyword>
<protein>
    <submittedName>
        <fullName evidence="6">Glycolate oxidase</fullName>
    </submittedName>
</protein>
<dbReference type="InterPro" id="IPR036318">
    <property type="entry name" value="FAD-bd_PCMH-like_sf"/>
</dbReference>
<dbReference type="Gene3D" id="3.30.70.2740">
    <property type="match status" value="1"/>
</dbReference>
<dbReference type="PROSITE" id="PS51387">
    <property type="entry name" value="FAD_PCMH"/>
    <property type="match status" value="1"/>
</dbReference>
<dbReference type="Gene3D" id="1.10.45.10">
    <property type="entry name" value="Vanillyl-alcohol Oxidase, Chain A, domain 4"/>
    <property type="match status" value="1"/>
</dbReference>
<dbReference type="SUPFAM" id="SSF55103">
    <property type="entry name" value="FAD-linked oxidases, C-terminal domain"/>
    <property type="match status" value="1"/>
</dbReference>
<proteinExistence type="predicted"/>
<dbReference type="OrthoDB" id="9767256at2"/>
<evidence type="ECO:0000313" key="7">
    <source>
        <dbReference type="Proteomes" id="UP000295063"/>
    </source>
</evidence>
<reference evidence="6 7" key="1">
    <citation type="submission" date="2019-03" db="EMBL/GenBank/DDBJ databases">
        <title>Genomic Encyclopedia of Type Strains, Phase IV (KMG-IV): sequencing the most valuable type-strain genomes for metagenomic binning, comparative biology and taxonomic classification.</title>
        <authorList>
            <person name="Goeker M."/>
        </authorList>
    </citation>
    <scope>NUCLEOTIDE SEQUENCE [LARGE SCALE GENOMIC DNA]</scope>
    <source>
        <strain evidence="6 7">DSM 15969</strain>
    </source>
</reference>